<name>A0A7W9V2F0_9ACTN</name>
<sequence>MDKKGWGWRQISAQVLLIATVSAALAITFNHT</sequence>
<dbReference type="AlphaFoldDB" id="A0A7W9V2F0"/>
<organism evidence="1 2">
    <name type="scientific">Streptomyces zagrosensis</name>
    <dbReference type="NCBI Taxonomy" id="1042984"/>
    <lineage>
        <taxon>Bacteria</taxon>
        <taxon>Bacillati</taxon>
        <taxon>Actinomycetota</taxon>
        <taxon>Actinomycetes</taxon>
        <taxon>Kitasatosporales</taxon>
        <taxon>Streptomycetaceae</taxon>
        <taxon>Streptomyces</taxon>
    </lineage>
</organism>
<reference evidence="1 2" key="1">
    <citation type="submission" date="2020-08" db="EMBL/GenBank/DDBJ databases">
        <title>Genomic Encyclopedia of Type Strains, Phase III (KMG-III): the genomes of soil and plant-associated and newly described type strains.</title>
        <authorList>
            <person name="Whitman W."/>
        </authorList>
    </citation>
    <scope>NUCLEOTIDE SEQUENCE [LARGE SCALE GENOMIC DNA]</scope>
    <source>
        <strain evidence="1 2">CECT 8305</strain>
    </source>
</reference>
<gene>
    <name evidence="1" type="ORF">FHS42_007313</name>
</gene>
<dbReference type="Proteomes" id="UP000588098">
    <property type="component" value="Unassembled WGS sequence"/>
</dbReference>
<dbReference type="EMBL" id="JACHJL010000036">
    <property type="protein sequence ID" value="MBB5940215.1"/>
    <property type="molecule type" value="Genomic_DNA"/>
</dbReference>
<protein>
    <submittedName>
        <fullName evidence="1">Uncharacterized protein</fullName>
    </submittedName>
</protein>
<proteinExistence type="predicted"/>
<evidence type="ECO:0000313" key="1">
    <source>
        <dbReference type="EMBL" id="MBB5940215.1"/>
    </source>
</evidence>
<accession>A0A7W9V2F0</accession>
<evidence type="ECO:0000313" key="2">
    <source>
        <dbReference type="Proteomes" id="UP000588098"/>
    </source>
</evidence>
<comment type="caution">
    <text evidence="1">The sequence shown here is derived from an EMBL/GenBank/DDBJ whole genome shotgun (WGS) entry which is preliminary data.</text>
</comment>
<keyword evidence="2" id="KW-1185">Reference proteome</keyword>